<dbReference type="AlphaFoldDB" id="A0A1M5IZN4"/>
<dbReference type="EMBL" id="FQUC01000021">
    <property type="protein sequence ID" value="SHG33766.1"/>
    <property type="molecule type" value="Genomic_DNA"/>
</dbReference>
<evidence type="ECO:0000256" key="1">
    <source>
        <dbReference type="SAM" id="Phobius"/>
    </source>
</evidence>
<sequence>MKKKLISPIITLLKVLAIAASIVIAYIIMLIVTARMNKGDNLTEQVEKANIENYHRSQNRDVKFAEDIIGY</sequence>
<gene>
    <name evidence="2" type="ORF">SAMN05444362_12169</name>
</gene>
<evidence type="ECO:0000313" key="2">
    <source>
        <dbReference type="EMBL" id="SHG33766.1"/>
    </source>
</evidence>
<feature type="transmembrane region" description="Helical" evidence="1">
    <location>
        <begin position="12"/>
        <end position="32"/>
    </location>
</feature>
<dbReference type="Proteomes" id="UP000184480">
    <property type="component" value="Unassembled WGS sequence"/>
</dbReference>
<dbReference type="STRING" id="1346286.SAMN05444362_12169"/>
<dbReference type="RefSeq" id="WP_062184361.1">
    <property type="nucleotide sequence ID" value="NZ_BBXL01000026.1"/>
</dbReference>
<accession>A0A1M5IZN4</accession>
<evidence type="ECO:0000313" key="3">
    <source>
        <dbReference type="Proteomes" id="UP000184480"/>
    </source>
</evidence>
<organism evidence="2 3">
    <name type="scientific">Dysgonomonas macrotermitis</name>
    <dbReference type="NCBI Taxonomy" id="1346286"/>
    <lineage>
        <taxon>Bacteria</taxon>
        <taxon>Pseudomonadati</taxon>
        <taxon>Bacteroidota</taxon>
        <taxon>Bacteroidia</taxon>
        <taxon>Bacteroidales</taxon>
        <taxon>Dysgonomonadaceae</taxon>
        <taxon>Dysgonomonas</taxon>
    </lineage>
</organism>
<keyword evidence="3" id="KW-1185">Reference proteome</keyword>
<keyword evidence="1" id="KW-0472">Membrane</keyword>
<keyword evidence="1" id="KW-0812">Transmembrane</keyword>
<protein>
    <submittedName>
        <fullName evidence="2">Uncharacterized protein</fullName>
    </submittedName>
</protein>
<name>A0A1M5IZN4_9BACT</name>
<proteinExistence type="predicted"/>
<reference evidence="3" key="1">
    <citation type="submission" date="2016-11" db="EMBL/GenBank/DDBJ databases">
        <authorList>
            <person name="Varghese N."/>
            <person name="Submissions S."/>
        </authorList>
    </citation>
    <scope>NUCLEOTIDE SEQUENCE [LARGE SCALE GENOMIC DNA]</scope>
    <source>
        <strain evidence="3">DSM 27370</strain>
    </source>
</reference>
<keyword evidence="1" id="KW-1133">Transmembrane helix</keyword>